<dbReference type="InterPro" id="IPR000819">
    <property type="entry name" value="Peptidase_M17_C"/>
</dbReference>
<evidence type="ECO:0000256" key="3">
    <source>
        <dbReference type="ARBA" id="ARBA00009528"/>
    </source>
</evidence>
<sequence>MKIHWQAGSGQPDQRAEAVVLLVSPDDLDKGGIHPSADAALAALRERHLFDGSLLKTYVLPVLENGSRQTLILIGRGDQPLTGEELRLAGIKAAKEVLRIQASIVAFRVPSTVMNYTVEQGNRAAAQALTEGILLGLYRRSTYKQNAASVIEPDELFYYPSGITDEQTVQEWEKGIELGIAFGEATRYARDLINIPGNLLVPQTLADQAVQLAEKYGFESHVLNEEEITEKGMGALTAVGQGSIHPPRMIVIKYQGREAWEDVIGLIGKGITFDTGGISIKPALNMENMISDMGGAAAVLGVMDALGRLRPAINVVMVIPSAENMPAHNAFKPGDVITSMSGRTIEITNTDAEGRLVLADGITYAKALGAERLVDVATLTGAVLVLLGDVASGILTNDETFSQGMISASKRTGEKLWPLPVYEEFRDMLKSDHADLKNNAGRYGASSTGGLFIEAFTDGTPWVHLDIAGTAYLTKERGVNPKGGTGVMVRTLVEWLLSEVEYPAG</sequence>
<feature type="binding site" evidence="8">
    <location>
        <position position="353"/>
    </location>
    <ligand>
        <name>Mn(2+)</name>
        <dbReference type="ChEBI" id="CHEBI:29035"/>
        <label>1</label>
    </ligand>
</feature>
<comment type="function">
    <text evidence="7 8">Presumably involved in the processing and regular turnover of intracellular proteins. Catalyzes the removal of unsubstituted N-terminal amino acids from various peptides.</text>
</comment>
<dbReference type="SUPFAM" id="SSF53187">
    <property type="entry name" value="Zn-dependent exopeptidases"/>
    <property type="match status" value="1"/>
</dbReference>
<evidence type="ECO:0000313" key="11">
    <source>
        <dbReference type="Proteomes" id="UP001240171"/>
    </source>
</evidence>
<comment type="catalytic activity">
    <reaction evidence="1 8">
        <text>Release of an N-terminal amino acid, Xaa-|-Yaa-, in which Xaa is preferably Leu, but may be other amino acids including Pro although not Arg or Lys, and Yaa may be Pro. Amino acid amides and methyl esters are also readily hydrolyzed, but rates on arylamides are exceedingly low.</text>
        <dbReference type="EC" id="3.4.11.1"/>
    </reaction>
</comment>
<feature type="binding site" evidence="8">
    <location>
        <position position="292"/>
    </location>
    <ligand>
        <name>Mn(2+)</name>
        <dbReference type="ChEBI" id="CHEBI:29035"/>
        <label>2</label>
    </ligand>
</feature>
<dbReference type="Gene3D" id="3.40.220.10">
    <property type="entry name" value="Leucine Aminopeptidase, subunit E, domain 1"/>
    <property type="match status" value="1"/>
</dbReference>
<dbReference type="PRINTS" id="PR00481">
    <property type="entry name" value="LAMNOPPTDASE"/>
</dbReference>
<accession>A0ABT9CDR1</accession>
<evidence type="ECO:0000313" key="10">
    <source>
        <dbReference type="EMBL" id="MDO7907415.1"/>
    </source>
</evidence>
<feature type="binding site" evidence="8">
    <location>
        <position position="274"/>
    </location>
    <ligand>
        <name>Mn(2+)</name>
        <dbReference type="ChEBI" id="CHEBI:29035"/>
        <label>1</label>
    </ligand>
</feature>
<evidence type="ECO:0000256" key="2">
    <source>
        <dbReference type="ARBA" id="ARBA00000967"/>
    </source>
</evidence>
<evidence type="ECO:0000256" key="7">
    <source>
        <dbReference type="ARBA" id="ARBA00049972"/>
    </source>
</evidence>
<feature type="binding site" evidence="8">
    <location>
        <position position="274"/>
    </location>
    <ligand>
        <name>Mn(2+)</name>
        <dbReference type="ChEBI" id="CHEBI:29035"/>
        <label>2</label>
    </ligand>
</feature>
<keyword evidence="5 8" id="KW-0645">Protease</keyword>
<comment type="subcellular location">
    <subcellularLocation>
        <location evidence="8">Cytoplasm</location>
    </subcellularLocation>
</comment>
<feature type="active site" evidence="8">
    <location>
        <position position="355"/>
    </location>
</feature>
<dbReference type="InterPro" id="IPR023042">
    <property type="entry name" value="Peptidase_M17_leu_NH2_pept"/>
</dbReference>
<keyword evidence="4 8" id="KW-0031">Aminopeptidase</keyword>
<feature type="binding site" evidence="8">
    <location>
        <position position="353"/>
    </location>
    <ligand>
        <name>Mn(2+)</name>
        <dbReference type="ChEBI" id="CHEBI:29035"/>
        <label>2</label>
    </ligand>
</feature>
<keyword evidence="8" id="KW-0464">Manganese</keyword>
<dbReference type="CDD" id="cd00433">
    <property type="entry name" value="Peptidase_M17"/>
    <property type="match status" value="1"/>
</dbReference>
<dbReference type="EMBL" id="JAUQTB010000007">
    <property type="protein sequence ID" value="MDO7907415.1"/>
    <property type="molecule type" value="Genomic_DNA"/>
</dbReference>
<dbReference type="RefSeq" id="WP_305024623.1">
    <property type="nucleotide sequence ID" value="NZ_JAUQTB010000007.1"/>
</dbReference>
<feature type="active site" evidence="8">
    <location>
        <position position="281"/>
    </location>
</feature>
<feature type="domain" description="Cytosol aminopeptidase" evidence="9">
    <location>
        <begin position="349"/>
        <end position="356"/>
    </location>
</feature>
<keyword evidence="11" id="KW-1185">Reference proteome</keyword>
<feature type="binding site" evidence="8">
    <location>
        <position position="269"/>
    </location>
    <ligand>
        <name>Mn(2+)</name>
        <dbReference type="ChEBI" id="CHEBI:29035"/>
        <label>2</label>
    </ligand>
</feature>
<dbReference type="PANTHER" id="PTHR11963:SF23">
    <property type="entry name" value="CYTOSOL AMINOPEPTIDASE"/>
    <property type="match status" value="1"/>
</dbReference>
<evidence type="ECO:0000256" key="6">
    <source>
        <dbReference type="ARBA" id="ARBA00022801"/>
    </source>
</evidence>
<evidence type="ECO:0000259" key="9">
    <source>
        <dbReference type="PROSITE" id="PS00631"/>
    </source>
</evidence>
<comment type="similarity">
    <text evidence="3 8">Belongs to the peptidase M17 family.</text>
</comment>
<dbReference type="EC" id="3.4.11.10" evidence="8"/>
<evidence type="ECO:0000256" key="8">
    <source>
        <dbReference type="HAMAP-Rule" id="MF_00181"/>
    </source>
</evidence>
<evidence type="ECO:0000256" key="5">
    <source>
        <dbReference type="ARBA" id="ARBA00022670"/>
    </source>
</evidence>
<dbReference type="SUPFAM" id="SSF52949">
    <property type="entry name" value="Macro domain-like"/>
    <property type="match status" value="1"/>
</dbReference>
<evidence type="ECO:0000256" key="1">
    <source>
        <dbReference type="ARBA" id="ARBA00000135"/>
    </source>
</evidence>
<dbReference type="GO" id="GO:0004177">
    <property type="term" value="F:aminopeptidase activity"/>
    <property type="evidence" value="ECO:0007669"/>
    <property type="project" value="UniProtKB-KW"/>
</dbReference>
<keyword evidence="6 8" id="KW-0378">Hydrolase</keyword>
<dbReference type="Pfam" id="PF02789">
    <property type="entry name" value="Peptidase_M17_N"/>
    <property type="match status" value="1"/>
</dbReference>
<dbReference type="NCBIfam" id="NF002083">
    <property type="entry name" value="PRK00913.3-5"/>
    <property type="match status" value="1"/>
</dbReference>
<dbReference type="EC" id="3.4.11.1" evidence="8"/>
<dbReference type="InterPro" id="IPR011356">
    <property type="entry name" value="Leucine_aapep/pepB"/>
</dbReference>
<protein>
    <recommendedName>
        <fullName evidence="8">Probable cytosol aminopeptidase</fullName>
        <ecNumber evidence="8">3.4.11.1</ecNumber>
    </recommendedName>
    <alternativeName>
        <fullName evidence="8">Leucine aminopeptidase</fullName>
        <shortName evidence="8">LAP</shortName>
        <ecNumber evidence="8">3.4.11.10</ecNumber>
    </alternativeName>
    <alternativeName>
        <fullName evidence="8">Leucyl aminopeptidase</fullName>
    </alternativeName>
</protein>
<dbReference type="InterPro" id="IPR043472">
    <property type="entry name" value="Macro_dom-like"/>
</dbReference>
<dbReference type="NCBIfam" id="NF002073">
    <property type="entry name" value="PRK00913.1-2"/>
    <property type="match status" value="1"/>
</dbReference>
<feature type="binding site" evidence="8">
    <location>
        <position position="351"/>
    </location>
    <ligand>
        <name>Mn(2+)</name>
        <dbReference type="ChEBI" id="CHEBI:29035"/>
        <label>1</label>
    </ligand>
</feature>
<dbReference type="Proteomes" id="UP001240171">
    <property type="component" value="Unassembled WGS sequence"/>
</dbReference>
<comment type="caution">
    <text evidence="10">The sequence shown here is derived from an EMBL/GenBank/DDBJ whole genome shotgun (WGS) entry which is preliminary data.</text>
</comment>
<dbReference type="PANTHER" id="PTHR11963">
    <property type="entry name" value="LEUCINE AMINOPEPTIDASE-RELATED"/>
    <property type="match status" value="1"/>
</dbReference>
<keyword evidence="8" id="KW-0963">Cytoplasm</keyword>
<dbReference type="Pfam" id="PF00883">
    <property type="entry name" value="Peptidase_M17"/>
    <property type="match status" value="1"/>
</dbReference>
<proteinExistence type="inferred from homology"/>
<dbReference type="InterPro" id="IPR008283">
    <property type="entry name" value="Peptidase_M17_N"/>
</dbReference>
<gene>
    <name evidence="8" type="primary">pepA</name>
    <name evidence="10" type="ORF">Q5741_13470</name>
</gene>
<dbReference type="HAMAP" id="MF_00181">
    <property type="entry name" value="Cytosol_peptidase_M17"/>
    <property type="match status" value="1"/>
</dbReference>
<reference evidence="10 11" key="1">
    <citation type="submission" date="2023-07" db="EMBL/GenBank/DDBJ databases">
        <title>Paenibacillus sp. JX-17 nov. isolated from soil.</title>
        <authorList>
            <person name="Wan Y."/>
            <person name="Liu B."/>
        </authorList>
    </citation>
    <scope>NUCLEOTIDE SEQUENCE [LARGE SCALE GENOMIC DNA]</scope>
    <source>
        <strain evidence="10 11">JX-17</strain>
    </source>
</reference>
<comment type="cofactor">
    <cofactor evidence="8">
        <name>Mn(2+)</name>
        <dbReference type="ChEBI" id="CHEBI:29035"/>
    </cofactor>
    <text evidence="8">Binds 2 manganese ions per subunit.</text>
</comment>
<organism evidence="10 11">
    <name type="scientific">Paenibacillus lacisoli</name>
    <dbReference type="NCBI Taxonomy" id="3064525"/>
    <lineage>
        <taxon>Bacteria</taxon>
        <taxon>Bacillati</taxon>
        <taxon>Bacillota</taxon>
        <taxon>Bacilli</taxon>
        <taxon>Bacillales</taxon>
        <taxon>Paenibacillaceae</taxon>
        <taxon>Paenibacillus</taxon>
    </lineage>
</organism>
<dbReference type="PROSITE" id="PS00631">
    <property type="entry name" value="CYTOSOL_AP"/>
    <property type="match status" value="1"/>
</dbReference>
<evidence type="ECO:0000256" key="4">
    <source>
        <dbReference type="ARBA" id="ARBA00022438"/>
    </source>
</evidence>
<name>A0ABT9CDR1_9BACL</name>
<dbReference type="Gene3D" id="3.40.630.10">
    <property type="entry name" value="Zn peptidases"/>
    <property type="match status" value="1"/>
</dbReference>
<keyword evidence="8" id="KW-0479">Metal-binding</keyword>
<comment type="catalytic activity">
    <reaction evidence="2 8">
        <text>Release of an N-terminal amino acid, preferentially leucine, but not glutamic or aspartic acids.</text>
        <dbReference type="EC" id="3.4.11.10"/>
    </reaction>
</comment>